<evidence type="ECO:0000256" key="4">
    <source>
        <dbReference type="ARBA" id="ARBA00022764"/>
    </source>
</evidence>
<name>A0A6N9T3V1_9HYPH</name>
<dbReference type="SUPFAM" id="SSF53850">
    <property type="entry name" value="Periplasmic binding protein-like II"/>
    <property type="match status" value="1"/>
</dbReference>
<dbReference type="PANTHER" id="PTHR30222">
    <property type="entry name" value="SPERMIDINE/PUTRESCINE-BINDING PERIPLASMIC PROTEIN"/>
    <property type="match status" value="1"/>
</dbReference>
<gene>
    <name evidence="6" type="ORF">GTK09_16085</name>
</gene>
<dbReference type="PROSITE" id="PS51318">
    <property type="entry name" value="TAT"/>
    <property type="match status" value="1"/>
</dbReference>
<dbReference type="AlphaFoldDB" id="A0A6N9T3V1"/>
<protein>
    <submittedName>
        <fullName evidence="6">Extracellular solute-binding protein</fullName>
    </submittedName>
</protein>
<dbReference type="Proteomes" id="UP000469011">
    <property type="component" value="Unassembled WGS sequence"/>
</dbReference>
<keyword evidence="4" id="KW-0574">Periplasm</keyword>
<keyword evidence="7" id="KW-1185">Reference proteome</keyword>
<dbReference type="GO" id="GO:0019808">
    <property type="term" value="F:polyamine binding"/>
    <property type="evidence" value="ECO:0007669"/>
    <property type="project" value="InterPro"/>
</dbReference>
<evidence type="ECO:0000256" key="1">
    <source>
        <dbReference type="ARBA" id="ARBA00004418"/>
    </source>
</evidence>
<evidence type="ECO:0000313" key="7">
    <source>
        <dbReference type="Proteomes" id="UP000469011"/>
    </source>
</evidence>
<organism evidence="6 7">
    <name type="scientific">Jiella pacifica</name>
    <dbReference type="NCBI Taxonomy" id="2696469"/>
    <lineage>
        <taxon>Bacteria</taxon>
        <taxon>Pseudomonadati</taxon>
        <taxon>Pseudomonadota</taxon>
        <taxon>Alphaproteobacteria</taxon>
        <taxon>Hyphomicrobiales</taxon>
        <taxon>Aurantimonadaceae</taxon>
        <taxon>Jiella</taxon>
    </lineage>
</organism>
<dbReference type="RefSeq" id="WP_163464343.1">
    <property type="nucleotide sequence ID" value="NZ_JAAAMG010000013.1"/>
</dbReference>
<keyword evidence="2" id="KW-0813">Transport</keyword>
<dbReference type="GO" id="GO:0042597">
    <property type="term" value="C:periplasmic space"/>
    <property type="evidence" value="ECO:0007669"/>
    <property type="project" value="UniProtKB-SubCell"/>
</dbReference>
<proteinExistence type="predicted"/>
<dbReference type="Pfam" id="PF13416">
    <property type="entry name" value="SBP_bac_8"/>
    <property type="match status" value="1"/>
</dbReference>
<dbReference type="GO" id="GO:0015846">
    <property type="term" value="P:polyamine transport"/>
    <property type="evidence" value="ECO:0007669"/>
    <property type="project" value="InterPro"/>
</dbReference>
<dbReference type="PRINTS" id="PR00909">
    <property type="entry name" value="SPERMDNBNDNG"/>
</dbReference>
<evidence type="ECO:0000313" key="6">
    <source>
        <dbReference type="EMBL" id="NDW05940.1"/>
    </source>
</evidence>
<feature type="signal peptide" evidence="5">
    <location>
        <begin position="1"/>
        <end position="32"/>
    </location>
</feature>
<comment type="caution">
    <text evidence="6">The sequence shown here is derived from an EMBL/GenBank/DDBJ whole genome shotgun (WGS) entry which is preliminary data.</text>
</comment>
<dbReference type="InterPro" id="IPR006059">
    <property type="entry name" value="SBP"/>
</dbReference>
<dbReference type="InterPro" id="IPR001188">
    <property type="entry name" value="Sperm_putr-bd"/>
</dbReference>
<reference evidence="6 7" key="1">
    <citation type="submission" date="2020-01" db="EMBL/GenBank/DDBJ databases">
        <title>Jiella pacifica sp. nov.</title>
        <authorList>
            <person name="Xue Z."/>
            <person name="Zhu S."/>
            <person name="Chen J."/>
            <person name="Yang J."/>
        </authorList>
    </citation>
    <scope>NUCLEOTIDE SEQUENCE [LARGE SCALE GENOMIC DNA]</scope>
    <source>
        <strain evidence="6 7">40Bstr34</strain>
    </source>
</reference>
<feature type="chain" id="PRO_5026943088" evidence="5">
    <location>
        <begin position="33"/>
        <end position="358"/>
    </location>
</feature>
<dbReference type="Gene3D" id="3.40.190.10">
    <property type="entry name" value="Periplasmic binding protein-like II"/>
    <property type="match status" value="2"/>
</dbReference>
<accession>A0A6N9T3V1</accession>
<dbReference type="InterPro" id="IPR006311">
    <property type="entry name" value="TAT_signal"/>
</dbReference>
<dbReference type="PANTHER" id="PTHR30222:SF17">
    <property type="entry name" value="SPERMIDINE_PUTRESCINE-BINDING PERIPLASMIC PROTEIN"/>
    <property type="match status" value="1"/>
</dbReference>
<comment type="subcellular location">
    <subcellularLocation>
        <location evidence="1">Periplasm</location>
    </subcellularLocation>
</comment>
<keyword evidence="3 5" id="KW-0732">Signal</keyword>
<dbReference type="EMBL" id="JAAAMG010000013">
    <property type="protein sequence ID" value="NDW05940.1"/>
    <property type="molecule type" value="Genomic_DNA"/>
</dbReference>
<evidence type="ECO:0000256" key="2">
    <source>
        <dbReference type="ARBA" id="ARBA00022448"/>
    </source>
</evidence>
<evidence type="ECO:0000256" key="3">
    <source>
        <dbReference type="ARBA" id="ARBA00022729"/>
    </source>
</evidence>
<evidence type="ECO:0000256" key="5">
    <source>
        <dbReference type="SAM" id="SignalP"/>
    </source>
</evidence>
<sequence>MLKLTRRRTLAVMGAGLATLAGSRLLVGPARAADRITVLNWQGYGTDESWAVEAFTAETGIEVVHDYFNSEAEMLTKLRTNPGVYDVVLINSARSQQAAGEDLLTPLDLANFSNASGLAPALSDNAYLKTDGKLYGVSWVWGMNALAIRDGMDKPASYAALAAPDYQNKVALFDDAVTMIGIGAFLSGQDMNDPKDLDKVAEQLKAMKPNVKLLWSSEDQWNKAFSAGEFDLSVYWSGAAVRSQRKFKLPLHFVVPKEGAIGWLDSLSIPATSQNQDAAAKFINYMIDPKFYVEWATKVGAPASANEKAMEELPADDLNREIHKPEYIETMTLMAPLPDERRTAFNNLWQEVKAFYAA</sequence>